<feature type="compositionally biased region" description="Low complexity" evidence="1">
    <location>
        <begin position="298"/>
        <end position="315"/>
    </location>
</feature>
<feature type="region of interest" description="Disordered" evidence="1">
    <location>
        <begin position="293"/>
        <end position="325"/>
    </location>
</feature>
<feature type="compositionally biased region" description="Gly residues" evidence="1">
    <location>
        <begin position="52"/>
        <end position="72"/>
    </location>
</feature>
<feature type="compositionally biased region" description="Gly residues" evidence="1">
    <location>
        <begin position="224"/>
        <end position="235"/>
    </location>
</feature>
<sequence>MAPIDESLDRPLDEFIEESSLGFRPVRSGRAQQRRPAPYAGGVAPPPARGAGARGGLAGRGGSAGQGSSAGRGGKHARLVAEIKDWQRASLKATGAWQDHCDRHGDGSYDPALYDQEFLEAALAALRGGRAGPAAARKGASKGEGPLTDKVKEWQRASIANTQAWRSYCIEVGDGTYDPAQYDAAFLKVAMADLGMEAPGHGGKGVGRKGAPAEWGPDAPSYGGARGSRAAGGGKGGKDGGQLTEEVKTWQRASLENTRVWRQHCEERGDGSYDPSAYSGAFLRAFLAEVAEGGGGAPRRQQARAPRGPGPRWQGASGGRGPLTDQVKELQRVDRGFSEAWRRYCDECGDGVYDPSKHDGAFLKAALRSLGGD</sequence>
<protein>
    <submittedName>
        <fullName evidence="2">Uncharacterized protein</fullName>
    </submittedName>
</protein>
<feature type="compositionally biased region" description="Low complexity" evidence="1">
    <location>
        <begin position="34"/>
        <end position="43"/>
    </location>
</feature>
<evidence type="ECO:0000256" key="1">
    <source>
        <dbReference type="SAM" id="MobiDB-lite"/>
    </source>
</evidence>
<evidence type="ECO:0000313" key="3">
    <source>
        <dbReference type="Proteomes" id="UP001189429"/>
    </source>
</evidence>
<proteinExistence type="predicted"/>
<gene>
    <name evidence="2" type="ORF">PCOR1329_LOCUS39677</name>
</gene>
<accession>A0ABN9TLH6</accession>
<comment type="caution">
    <text evidence="2">The sequence shown here is derived from an EMBL/GenBank/DDBJ whole genome shotgun (WGS) entry which is preliminary data.</text>
</comment>
<dbReference type="EMBL" id="CAUYUJ010014792">
    <property type="protein sequence ID" value="CAK0846073.1"/>
    <property type="molecule type" value="Genomic_DNA"/>
</dbReference>
<feature type="region of interest" description="Disordered" evidence="1">
    <location>
        <begin position="19"/>
        <end position="75"/>
    </location>
</feature>
<feature type="region of interest" description="Disordered" evidence="1">
    <location>
        <begin position="201"/>
        <end position="242"/>
    </location>
</feature>
<keyword evidence="3" id="KW-1185">Reference proteome</keyword>
<name>A0ABN9TLH6_9DINO</name>
<dbReference type="Proteomes" id="UP001189429">
    <property type="component" value="Unassembled WGS sequence"/>
</dbReference>
<organism evidence="2 3">
    <name type="scientific">Prorocentrum cordatum</name>
    <dbReference type="NCBI Taxonomy" id="2364126"/>
    <lineage>
        <taxon>Eukaryota</taxon>
        <taxon>Sar</taxon>
        <taxon>Alveolata</taxon>
        <taxon>Dinophyceae</taxon>
        <taxon>Prorocentrales</taxon>
        <taxon>Prorocentraceae</taxon>
        <taxon>Prorocentrum</taxon>
    </lineage>
</organism>
<reference evidence="2" key="1">
    <citation type="submission" date="2023-10" db="EMBL/GenBank/DDBJ databases">
        <authorList>
            <person name="Chen Y."/>
            <person name="Shah S."/>
            <person name="Dougan E. K."/>
            <person name="Thang M."/>
            <person name="Chan C."/>
        </authorList>
    </citation>
    <scope>NUCLEOTIDE SEQUENCE [LARGE SCALE GENOMIC DNA]</scope>
</reference>
<evidence type="ECO:0000313" key="2">
    <source>
        <dbReference type="EMBL" id="CAK0846073.1"/>
    </source>
</evidence>